<gene>
    <name evidence="1" type="ORF">ILYODFUR_037287</name>
</gene>
<evidence type="ECO:0000313" key="2">
    <source>
        <dbReference type="Proteomes" id="UP001482620"/>
    </source>
</evidence>
<keyword evidence="2" id="KW-1185">Reference proteome</keyword>
<accession>A0ABV0TRS8</accession>
<dbReference type="Gene3D" id="3.30.70.2760">
    <property type="match status" value="1"/>
</dbReference>
<reference evidence="1 2" key="1">
    <citation type="submission" date="2021-06" db="EMBL/GenBank/DDBJ databases">
        <authorList>
            <person name="Palmer J.M."/>
        </authorList>
    </citation>
    <scope>NUCLEOTIDE SEQUENCE [LARGE SCALE GENOMIC DNA]</scope>
    <source>
        <strain evidence="2">if_2019</strain>
        <tissue evidence="1">Muscle</tissue>
    </source>
</reference>
<comment type="caution">
    <text evidence="1">The sequence shown here is derived from an EMBL/GenBank/DDBJ whole genome shotgun (WGS) entry which is preliminary data.</text>
</comment>
<name>A0ABV0TRS8_9TELE</name>
<dbReference type="InterPro" id="IPR050135">
    <property type="entry name" value="dGTPase-like"/>
</dbReference>
<dbReference type="SUPFAM" id="SSF109604">
    <property type="entry name" value="HD-domain/PDEase-like"/>
    <property type="match status" value="1"/>
</dbReference>
<dbReference type="Gene3D" id="1.10.3210.10">
    <property type="entry name" value="Hypothetical protein af1432"/>
    <property type="match status" value="1"/>
</dbReference>
<dbReference type="EMBL" id="JAHRIQ010042884">
    <property type="protein sequence ID" value="MEQ2235017.1"/>
    <property type="molecule type" value="Genomic_DNA"/>
</dbReference>
<proteinExistence type="predicted"/>
<protein>
    <submittedName>
        <fullName evidence="1">Uncharacterized protein</fullName>
    </submittedName>
</protein>
<evidence type="ECO:0000313" key="1">
    <source>
        <dbReference type="EMBL" id="MEQ2235017.1"/>
    </source>
</evidence>
<organism evidence="1 2">
    <name type="scientific">Ilyodon furcidens</name>
    <name type="common">goldbreast splitfin</name>
    <dbReference type="NCBI Taxonomy" id="33524"/>
    <lineage>
        <taxon>Eukaryota</taxon>
        <taxon>Metazoa</taxon>
        <taxon>Chordata</taxon>
        <taxon>Craniata</taxon>
        <taxon>Vertebrata</taxon>
        <taxon>Euteleostomi</taxon>
        <taxon>Actinopterygii</taxon>
        <taxon>Neopterygii</taxon>
        <taxon>Teleostei</taxon>
        <taxon>Neoteleostei</taxon>
        <taxon>Acanthomorphata</taxon>
        <taxon>Ovalentaria</taxon>
        <taxon>Atherinomorphae</taxon>
        <taxon>Cyprinodontiformes</taxon>
        <taxon>Goodeidae</taxon>
        <taxon>Ilyodon</taxon>
    </lineage>
</organism>
<dbReference type="PANTHER" id="PTHR11373">
    <property type="entry name" value="DEOXYNUCLEOSIDE TRIPHOSPHATE TRIPHOSPHOHYDROLASE"/>
    <property type="match status" value="1"/>
</dbReference>
<dbReference type="Proteomes" id="UP001482620">
    <property type="component" value="Unassembled WGS sequence"/>
</dbReference>
<sequence>MQNNFDHLRLIKFARVCEVDGEMQICYRDKEVFNLYNMFYTRFCLHKQAYQHKVAKAIDWMITDAFLKADGHIQIEGREGIMFTLSTAIDDMVAYTKLTDNVFDQILNSTSQELEEARNILNRIMCRDLYFCLGEIRSNQTQENFEDLWKQSIRGYNPDNYVVLSVKFNYGMGAEDPIKNVRFYSKETPDEARTIESAEVSHLLPEQFEDSLFRFYTKRSNEALRADKEHFRRFRNMHPH</sequence>
<dbReference type="PANTHER" id="PTHR11373:SF4">
    <property type="entry name" value="DEOXYNUCLEOSIDE TRIPHOSPHATE TRIPHOSPHOHYDROLASE SAMHD1"/>
    <property type="match status" value="1"/>
</dbReference>